<evidence type="ECO:0000313" key="9">
    <source>
        <dbReference type="Proteomes" id="UP001064933"/>
    </source>
</evidence>
<dbReference type="PROSITE" id="PS00059">
    <property type="entry name" value="ADH_ZINC"/>
    <property type="match status" value="1"/>
</dbReference>
<dbReference type="CDD" id="cd08283">
    <property type="entry name" value="FDH_like_1"/>
    <property type="match status" value="1"/>
</dbReference>
<dbReference type="Gene3D" id="3.40.50.720">
    <property type="entry name" value="NAD(P)-binding Rossmann-like Domain"/>
    <property type="match status" value="1"/>
</dbReference>
<evidence type="ECO:0000256" key="5">
    <source>
        <dbReference type="RuleBase" id="RU361277"/>
    </source>
</evidence>
<dbReference type="PANTHER" id="PTHR42813">
    <property type="entry name" value="ZINC-TYPE ALCOHOL DEHYDROGENASE-LIKE"/>
    <property type="match status" value="1"/>
</dbReference>
<dbReference type="SUPFAM" id="SSF50129">
    <property type="entry name" value="GroES-like"/>
    <property type="match status" value="1"/>
</dbReference>
<evidence type="ECO:0000256" key="4">
    <source>
        <dbReference type="ARBA" id="ARBA00023002"/>
    </source>
</evidence>
<dbReference type="SUPFAM" id="SSF51735">
    <property type="entry name" value="NAD(P)-binding Rossmann-fold domains"/>
    <property type="match status" value="1"/>
</dbReference>
<feature type="domain" description="Alcohol dehydrogenase-like C-terminal" evidence="6">
    <location>
        <begin position="198"/>
        <end position="285"/>
    </location>
</feature>
<dbReference type="Proteomes" id="UP001064933">
    <property type="component" value="Chromosome"/>
</dbReference>
<dbReference type="PANTHER" id="PTHR42813:SF2">
    <property type="entry name" value="DEHYDROGENASE, ZINC-CONTAINING, PUTATIVE (AFU_ORTHOLOGUE AFUA_2G02810)-RELATED"/>
    <property type="match status" value="1"/>
</dbReference>
<evidence type="ECO:0000256" key="3">
    <source>
        <dbReference type="ARBA" id="ARBA00022833"/>
    </source>
</evidence>
<accession>A0ABY6AV74</accession>
<evidence type="ECO:0000259" key="7">
    <source>
        <dbReference type="Pfam" id="PF08240"/>
    </source>
</evidence>
<dbReference type="EMBL" id="CP104562">
    <property type="protein sequence ID" value="UXH76577.1"/>
    <property type="molecule type" value="Genomic_DNA"/>
</dbReference>
<dbReference type="Pfam" id="PF08240">
    <property type="entry name" value="ADH_N"/>
    <property type="match status" value="1"/>
</dbReference>
<comment type="similarity">
    <text evidence="5">Belongs to the zinc-containing alcohol dehydrogenase family.</text>
</comment>
<gene>
    <name evidence="8" type="ORF">N4261_16175</name>
</gene>
<keyword evidence="4" id="KW-0560">Oxidoreductase</keyword>
<dbReference type="Gene3D" id="3.90.180.10">
    <property type="entry name" value="Medium-chain alcohol dehydrogenases, catalytic domain"/>
    <property type="match status" value="1"/>
</dbReference>
<evidence type="ECO:0000256" key="1">
    <source>
        <dbReference type="ARBA" id="ARBA00001947"/>
    </source>
</evidence>
<sequence length="393" mass="42255">MLALTYHGAKDVRVETVPDPILAADDDILLRVTATAICGSDLHIYRGKIPDMKDGDILGHEFMGVVEDVGRGVTAVRRGDRVVVPFTISCGDCFFCGRQLFAACETTNTGRGAILNKKDLRPGAGLFGYSHLYGGYAGGQAQYVRVPKGNVGPLVIPHTHLSDEQVLFLSDILPTGYQAALNAEIGRGSSVAIFGAGPVGLMAAASARMLGAEKIFMIDHHAYRLAFAQQTYGVLPINFDEVDDPAQLIIEQTDHRGVDASIDAVGFEAKGSTLETVMSTLRLEGSSGTSLRWAIAATRRGGIVSVPGVYAGFIHGFLFGDAFEKGLSFKSGQTHAQRFMPELLERIALGELNPDVIISHRLPLTEAARGYELFNKKEEECRKVVLSPFDATA</sequence>
<evidence type="ECO:0000259" key="6">
    <source>
        <dbReference type="Pfam" id="PF00107"/>
    </source>
</evidence>
<proteinExistence type="inferred from homology"/>
<protein>
    <submittedName>
        <fullName evidence="8">Glutathione-dependent formaldehyde dehydrogenase</fullName>
    </submittedName>
</protein>
<dbReference type="Pfam" id="PF00107">
    <property type="entry name" value="ADH_zinc_N"/>
    <property type="match status" value="1"/>
</dbReference>
<evidence type="ECO:0000313" key="8">
    <source>
        <dbReference type="EMBL" id="UXH76577.1"/>
    </source>
</evidence>
<dbReference type="InterPro" id="IPR013149">
    <property type="entry name" value="ADH-like_C"/>
</dbReference>
<dbReference type="InterPro" id="IPR013154">
    <property type="entry name" value="ADH-like_N"/>
</dbReference>
<comment type="cofactor">
    <cofactor evidence="1 5">
        <name>Zn(2+)</name>
        <dbReference type="ChEBI" id="CHEBI:29105"/>
    </cofactor>
</comment>
<keyword evidence="2 5" id="KW-0479">Metal-binding</keyword>
<name>A0ABY6AV74_9BURK</name>
<dbReference type="InterPro" id="IPR002328">
    <property type="entry name" value="ADH_Zn_CS"/>
</dbReference>
<dbReference type="RefSeq" id="WP_261756309.1">
    <property type="nucleotide sequence ID" value="NZ_CP104562.2"/>
</dbReference>
<reference evidence="8" key="1">
    <citation type="submission" date="2022-10" db="EMBL/GenBank/DDBJ databases">
        <title>Characterization and whole genome sequencing of a new Roseateles species, isolated from fresh water.</title>
        <authorList>
            <person name="Guliayeva D.Y."/>
            <person name="Akhremchuk A.E."/>
            <person name="Sikolenko M.A."/>
            <person name="Valentovich L.N."/>
            <person name="Sidarenka A.V."/>
        </authorList>
    </citation>
    <scope>NUCLEOTIDE SEQUENCE</scope>
    <source>
        <strain evidence="8">BIM B-1768</strain>
    </source>
</reference>
<keyword evidence="3 5" id="KW-0862">Zinc</keyword>
<organism evidence="8 9">
    <name type="scientific">Roseateles amylovorans</name>
    <dbReference type="NCBI Taxonomy" id="2978473"/>
    <lineage>
        <taxon>Bacteria</taxon>
        <taxon>Pseudomonadati</taxon>
        <taxon>Pseudomonadota</taxon>
        <taxon>Betaproteobacteria</taxon>
        <taxon>Burkholderiales</taxon>
        <taxon>Sphaerotilaceae</taxon>
        <taxon>Roseateles</taxon>
    </lineage>
</organism>
<evidence type="ECO:0000256" key="2">
    <source>
        <dbReference type="ARBA" id="ARBA00022723"/>
    </source>
</evidence>
<keyword evidence="9" id="KW-1185">Reference proteome</keyword>
<dbReference type="InterPro" id="IPR011032">
    <property type="entry name" value="GroES-like_sf"/>
</dbReference>
<dbReference type="InterPro" id="IPR036291">
    <property type="entry name" value="NAD(P)-bd_dom_sf"/>
</dbReference>
<feature type="domain" description="Alcohol dehydrogenase-like N-terminal" evidence="7">
    <location>
        <begin position="25"/>
        <end position="153"/>
    </location>
</feature>